<evidence type="ECO:0000313" key="2">
    <source>
        <dbReference type="EMBL" id="CAD8838939.1"/>
    </source>
</evidence>
<proteinExistence type="predicted"/>
<name>A0A7S1F1Y6_NOCSC</name>
<protein>
    <recommendedName>
        <fullName evidence="3">Phytanoyl-CoA dioxygenase</fullName>
    </recommendedName>
</protein>
<reference evidence="2" key="1">
    <citation type="submission" date="2021-01" db="EMBL/GenBank/DDBJ databases">
        <authorList>
            <person name="Corre E."/>
            <person name="Pelletier E."/>
            <person name="Niang G."/>
            <person name="Scheremetjew M."/>
            <person name="Finn R."/>
            <person name="Kale V."/>
            <person name="Holt S."/>
            <person name="Cochrane G."/>
            <person name="Meng A."/>
            <person name="Brown T."/>
            <person name="Cohen L."/>
        </authorList>
    </citation>
    <scope>NUCLEOTIDE SEQUENCE</scope>
</reference>
<gene>
    <name evidence="2" type="ORF">NSCI0253_LOCUS13287</name>
</gene>
<evidence type="ECO:0000256" key="1">
    <source>
        <dbReference type="SAM" id="MobiDB-lite"/>
    </source>
</evidence>
<dbReference type="Gene3D" id="2.60.120.620">
    <property type="entry name" value="q2cbj1_9rhob like domain"/>
    <property type="match status" value="1"/>
</dbReference>
<dbReference type="AlphaFoldDB" id="A0A7S1F1Y6"/>
<sequence>MRSANILLGELAHAGLERRAPRCRLAPGDTERGLHTVRVETRREHLALLSPLRTLLTQILGDEPERPSVCQMAFAIPSGARREAFEDRGDDRSGREYHIDGLGRIPNGFALLVGVALSSPPESRSWGGLTVFPGSHLNVALHKAYPEIYQTGSDGVDLDEPRQLRLEQGDVVVAHSLLAHRRGHNWTSVMRYMAYFRLRPQRAREDKTWQAGHEENPLANVPGVSARL</sequence>
<organism evidence="2">
    <name type="scientific">Noctiluca scintillans</name>
    <name type="common">Sea sparkle</name>
    <name type="synonym">Red tide dinoflagellate</name>
    <dbReference type="NCBI Taxonomy" id="2966"/>
    <lineage>
        <taxon>Eukaryota</taxon>
        <taxon>Sar</taxon>
        <taxon>Alveolata</taxon>
        <taxon>Dinophyceae</taxon>
        <taxon>Noctilucales</taxon>
        <taxon>Noctilucaceae</taxon>
        <taxon>Noctiluca</taxon>
    </lineage>
</organism>
<dbReference type="SUPFAM" id="SSF51197">
    <property type="entry name" value="Clavaminate synthase-like"/>
    <property type="match status" value="1"/>
</dbReference>
<accession>A0A7S1F1Y6</accession>
<evidence type="ECO:0008006" key="3">
    <source>
        <dbReference type="Google" id="ProtNLM"/>
    </source>
</evidence>
<feature type="compositionally biased region" description="Basic and acidic residues" evidence="1">
    <location>
        <begin position="207"/>
        <end position="216"/>
    </location>
</feature>
<feature type="region of interest" description="Disordered" evidence="1">
    <location>
        <begin position="207"/>
        <end position="228"/>
    </location>
</feature>
<dbReference type="EMBL" id="HBFQ01018971">
    <property type="protein sequence ID" value="CAD8838939.1"/>
    <property type="molecule type" value="Transcribed_RNA"/>
</dbReference>